<evidence type="ECO:0000256" key="1">
    <source>
        <dbReference type="ARBA" id="ARBA00004496"/>
    </source>
</evidence>
<feature type="domain" description="Rhodanese" evidence="7">
    <location>
        <begin position="34"/>
        <end position="152"/>
    </location>
</feature>
<accession>A0A1G7TRK3</accession>
<dbReference type="InterPro" id="IPR036873">
    <property type="entry name" value="Rhodanese-like_dom_sf"/>
</dbReference>
<dbReference type="GO" id="GO:0004792">
    <property type="term" value="F:thiosulfate-cyanide sulfurtransferase activity"/>
    <property type="evidence" value="ECO:0007669"/>
    <property type="project" value="InterPro"/>
</dbReference>
<keyword evidence="9" id="KW-1185">Reference proteome</keyword>
<keyword evidence="4" id="KW-0677">Repeat</keyword>
<dbReference type="PROSITE" id="PS50206">
    <property type="entry name" value="RHODANESE_3"/>
    <property type="match status" value="2"/>
</dbReference>
<evidence type="ECO:0000256" key="4">
    <source>
        <dbReference type="ARBA" id="ARBA00022737"/>
    </source>
</evidence>
<name>A0A1G7TRK3_9PROT</name>
<evidence type="ECO:0000313" key="8">
    <source>
        <dbReference type="EMBL" id="SDG37877.1"/>
    </source>
</evidence>
<evidence type="ECO:0000256" key="5">
    <source>
        <dbReference type="ARBA" id="ARBA00051793"/>
    </source>
</evidence>
<feature type="domain" description="Rhodanese" evidence="7">
    <location>
        <begin position="183"/>
        <end position="298"/>
    </location>
</feature>
<evidence type="ECO:0000259" key="7">
    <source>
        <dbReference type="PROSITE" id="PS50206"/>
    </source>
</evidence>
<evidence type="ECO:0000313" key="9">
    <source>
        <dbReference type="Proteomes" id="UP000217076"/>
    </source>
</evidence>
<comment type="catalytic activity">
    <reaction evidence="5">
        <text>2-oxo-3-sulfanylpropanoate + [thioredoxin]-dithiol = [thioredoxin]-disulfide + hydrogen sulfide + pyruvate + H(+)</text>
        <dbReference type="Rhea" id="RHEA:21740"/>
        <dbReference type="Rhea" id="RHEA-COMP:10698"/>
        <dbReference type="Rhea" id="RHEA-COMP:10700"/>
        <dbReference type="ChEBI" id="CHEBI:15361"/>
        <dbReference type="ChEBI" id="CHEBI:15378"/>
        <dbReference type="ChEBI" id="CHEBI:29919"/>
        <dbReference type="ChEBI" id="CHEBI:29950"/>
        <dbReference type="ChEBI" id="CHEBI:50058"/>
        <dbReference type="ChEBI" id="CHEBI:57678"/>
        <dbReference type="EC" id="2.8.1.2"/>
    </reaction>
    <physiologicalReaction direction="left-to-right" evidence="5">
        <dbReference type="Rhea" id="RHEA:21741"/>
    </physiologicalReaction>
</comment>
<reference evidence="9" key="1">
    <citation type="submission" date="2016-10" db="EMBL/GenBank/DDBJ databases">
        <authorList>
            <person name="Varghese N."/>
            <person name="Submissions S."/>
        </authorList>
    </citation>
    <scope>NUCLEOTIDE SEQUENCE [LARGE SCALE GENOMIC DNA]</scope>
    <source>
        <strain evidence="9">930I</strain>
    </source>
</reference>
<dbReference type="FunFam" id="3.40.250.10:FF:000015">
    <property type="entry name" value="Sulfurtransferase"/>
    <property type="match status" value="1"/>
</dbReference>
<dbReference type="FunFam" id="3.40.250.10:FF:000001">
    <property type="entry name" value="Sulfurtransferase"/>
    <property type="match status" value="1"/>
</dbReference>
<dbReference type="NCBIfam" id="NF008557">
    <property type="entry name" value="PRK11493.1"/>
    <property type="match status" value="1"/>
</dbReference>
<comment type="subcellular location">
    <subcellularLocation>
        <location evidence="1">Cytoplasm</location>
    </subcellularLocation>
</comment>
<gene>
    <name evidence="8" type="ORF">SAMN05421742_10181</name>
</gene>
<sequence length="302" mass="31814">MNPSVSAPPPHFPPHFPEAPPALVDVDWLAGRLDDPQVRIVDATFFLPTQQRDAAEEHTECRLPGAVFFDIDAIADPHTNLPHMMPSAELFAARVGELGIANTDHVVAYDAMGVATAACRVWWMFRAFGHGRVSVLDGGLPAWLRRGLPTEEGPPVPPVPRTFSASGPARGVVAVDQVLAALDGGGPPLVDARGAGRFQGVEPEPRPTARAGHVPGSLNLPFLDLLDPREMTFRPSADLAAAFERAGVDPAQPLVAACGSGVTACVLAVGAHLLGHDTVSVYDGSWAEWGDRADLPIVGPEG</sequence>
<organism evidence="8 9">
    <name type="scientific">Roseospirillum parvum</name>
    <dbReference type="NCBI Taxonomy" id="83401"/>
    <lineage>
        <taxon>Bacteria</taxon>
        <taxon>Pseudomonadati</taxon>
        <taxon>Pseudomonadota</taxon>
        <taxon>Alphaproteobacteria</taxon>
        <taxon>Rhodospirillales</taxon>
        <taxon>Rhodospirillaceae</taxon>
        <taxon>Roseospirillum</taxon>
    </lineage>
</organism>
<keyword evidence="8" id="KW-0670">Pyruvate</keyword>
<dbReference type="Pfam" id="PF00581">
    <property type="entry name" value="Rhodanese"/>
    <property type="match status" value="2"/>
</dbReference>
<dbReference type="Proteomes" id="UP000217076">
    <property type="component" value="Unassembled WGS sequence"/>
</dbReference>
<dbReference type="PANTHER" id="PTHR11364">
    <property type="entry name" value="THIOSULFATE SULFERTANSFERASE"/>
    <property type="match status" value="1"/>
</dbReference>
<protein>
    <recommendedName>
        <fullName evidence="6">Sulfurtransferase</fullName>
    </recommendedName>
</protein>
<dbReference type="PROSITE" id="PS00683">
    <property type="entry name" value="RHODANESE_2"/>
    <property type="match status" value="1"/>
</dbReference>
<keyword evidence="3 6" id="KW-0808">Transferase</keyword>
<dbReference type="GO" id="GO:0016784">
    <property type="term" value="F:3-mercaptopyruvate sulfurtransferase activity"/>
    <property type="evidence" value="ECO:0007669"/>
    <property type="project" value="UniProtKB-EC"/>
</dbReference>
<dbReference type="GO" id="GO:0005737">
    <property type="term" value="C:cytoplasm"/>
    <property type="evidence" value="ECO:0007669"/>
    <property type="project" value="UniProtKB-SubCell"/>
</dbReference>
<dbReference type="STRING" id="83401.SAMN05421742_10181"/>
<dbReference type="AlphaFoldDB" id="A0A1G7TRK3"/>
<dbReference type="OrthoDB" id="9781034at2"/>
<dbReference type="PANTHER" id="PTHR11364:SF27">
    <property type="entry name" value="SULFURTRANSFERASE"/>
    <property type="match status" value="1"/>
</dbReference>
<dbReference type="InterPro" id="IPR045078">
    <property type="entry name" value="TST/MPST-like"/>
</dbReference>
<proteinExistence type="predicted"/>
<dbReference type="SMART" id="SM00450">
    <property type="entry name" value="RHOD"/>
    <property type="match status" value="2"/>
</dbReference>
<dbReference type="RefSeq" id="WP_092613962.1">
    <property type="nucleotide sequence ID" value="NZ_FNCV01000001.1"/>
</dbReference>
<dbReference type="InterPro" id="IPR001307">
    <property type="entry name" value="Thiosulphate_STrfase_CS"/>
</dbReference>
<dbReference type="CDD" id="cd01449">
    <property type="entry name" value="TST_Repeat_2"/>
    <property type="match status" value="1"/>
</dbReference>
<evidence type="ECO:0000256" key="2">
    <source>
        <dbReference type="ARBA" id="ARBA00022490"/>
    </source>
</evidence>
<dbReference type="InterPro" id="IPR001763">
    <property type="entry name" value="Rhodanese-like_dom"/>
</dbReference>
<evidence type="ECO:0000256" key="3">
    <source>
        <dbReference type="ARBA" id="ARBA00022679"/>
    </source>
</evidence>
<keyword evidence="2" id="KW-0963">Cytoplasm</keyword>
<dbReference type="SUPFAM" id="SSF52821">
    <property type="entry name" value="Rhodanese/Cell cycle control phosphatase"/>
    <property type="match status" value="2"/>
</dbReference>
<evidence type="ECO:0000256" key="6">
    <source>
        <dbReference type="RuleBase" id="RU000507"/>
    </source>
</evidence>
<dbReference type="CDD" id="cd01448">
    <property type="entry name" value="TST_Repeat_1"/>
    <property type="match status" value="1"/>
</dbReference>
<dbReference type="EMBL" id="FNCV01000001">
    <property type="protein sequence ID" value="SDG37877.1"/>
    <property type="molecule type" value="Genomic_DNA"/>
</dbReference>
<dbReference type="Gene3D" id="3.40.250.10">
    <property type="entry name" value="Rhodanese-like domain"/>
    <property type="match status" value="2"/>
</dbReference>